<organism evidence="1 2">
    <name type="scientific">Paraglaciecola arctica BSs20135</name>
    <dbReference type="NCBI Taxonomy" id="493475"/>
    <lineage>
        <taxon>Bacteria</taxon>
        <taxon>Pseudomonadati</taxon>
        <taxon>Pseudomonadota</taxon>
        <taxon>Gammaproteobacteria</taxon>
        <taxon>Alteromonadales</taxon>
        <taxon>Alteromonadaceae</taxon>
        <taxon>Paraglaciecola</taxon>
    </lineage>
</organism>
<comment type="caution">
    <text evidence="1">The sequence shown here is derived from an EMBL/GenBank/DDBJ whole genome shotgun (WGS) entry which is preliminary data.</text>
</comment>
<sequence>MADNDVKIIKYTITRLLAGREHGKHKLLKKLLQRDFERHLYL</sequence>
<accession>K6YQ63</accession>
<dbReference type="Proteomes" id="UP000006327">
    <property type="component" value="Unassembled WGS sequence"/>
</dbReference>
<dbReference type="AlphaFoldDB" id="K6YQ63"/>
<protein>
    <submittedName>
        <fullName evidence="1">Uncharacterized protein</fullName>
    </submittedName>
</protein>
<dbReference type="STRING" id="493475.GARC_1807"/>
<gene>
    <name evidence="1" type="ORF">GARC_1807</name>
</gene>
<name>K6YQ63_9ALTE</name>
<dbReference type="EMBL" id="BAEO01000024">
    <property type="protein sequence ID" value="GAC18778.1"/>
    <property type="molecule type" value="Genomic_DNA"/>
</dbReference>
<proteinExistence type="predicted"/>
<evidence type="ECO:0000313" key="2">
    <source>
        <dbReference type="Proteomes" id="UP000006327"/>
    </source>
</evidence>
<keyword evidence="2" id="KW-1185">Reference proteome</keyword>
<reference evidence="1 2" key="1">
    <citation type="journal article" date="2017" name="Antonie Van Leeuwenhoek">
        <title>Rhizobium rhizosphaerae sp. nov., a novel species isolated from rice rhizosphere.</title>
        <authorList>
            <person name="Zhao J.J."/>
            <person name="Zhang J."/>
            <person name="Zhang R.J."/>
            <person name="Zhang C.W."/>
            <person name="Yin H.Q."/>
            <person name="Zhang X.X."/>
        </authorList>
    </citation>
    <scope>NUCLEOTIDE SEQUENCE [LARGE SCALE GENOMIC DNA]</scope>
    <source>
        <strain evidence="1 2">BSs20135</strain>
    </source>
</reference>
<evidence type="ECO:0000313" key="1">
    <source>
        <dbReference type="EMBL" id="GAC18778.1"/>
    </source>
</evidence>